<dbReference type="EMBL" id="LWDG02000630">
    <property type="protein sequence ID" value="KAE8263615.1"/>
    <property type="molecule type" value="Genomic_DNA"/>
</dbReference>
<sequence>MDTQRMAAKVPRAKAKPMFKSIPNLTLYNEAHGVLGARYPCAKPPQIMVKFGALKVPKGGMTSFKYKADPSYCVAPLLGVSHDAVPNGDAMTGGWLYSNLVIVNITEGRFTVASVVALAGAISAATDGPYGLGQAPSGSIEGVFNTTLNCNISSLGALPLIAHQMLFRVSTVLPDKAF</sequence>
<evidence type="ECO:0000313" key="2">
    <source>
        <dbReference type="Proteomes" id="UP000078113"/>
    </source>
</evidence>
<comment type="caution">
    <text evidence="1">The sequence shown here is derived from an EMBL/GenBank/DDBJ whole genome shotgun (WGS) entry which is preliminary data.</text>
</comment>
<organism evidence="1 2">
    <name type="scientific">Tilletia walkeri</name>
    <dbReference type="NCBI Taxonomy" id="117179"/>
    <lineage>
        <taxon>Eukaryota</taxon>
        <taxon>Fungi</taxon>
        <taxon>Dikarya</taxon>
        <taxon>Basidiomycota</taxon>
        <taxon>Ustilaginomycotina</taxon>
        <taxon>Exobasidiomycetes</taxon>
        <taxon>Tilletiales</taxon>
        <taxon>Tilletiaceae</taxon>
        <taxon>Tilletia</taxon>
    </lineage>
</organism>
<proteinExistence type="predicted"/>
<accession>A0A8X7N2L4</accession>
<dbReference type="Proteomes" id="UP000078113">
    <property type="component" value="Unassembled WGS sequence"/>
</dbReference>
<reference evidence="1" key="1">
    <citation type="submission" date="2016-04" db="EMBL/GenBank/DDBJ databases">
        <authorList>
            <person name="Nguyen H.D."/>
            <person name="Samba Siva P."/>
            <person name="Cullis J."/>
            <person name="Levesque C.A."/>
            <person name="Hambleton S."/>
        </authorList>
    </citation>
    <scope>NUCLEOTIDE SEQUENCE</scope>
    <source>
        <strain evidence="1">DAOMC 236422</strain>
    </source>
</reference>
<evidence type="ECO:0000313" key="1">
    <source>
        <dbReference type="EMBL" id="KAE8263615.1"/>
    </source>
</evidence>
<dbReference type="AlphaFoldDB" id="A0A8X7N2L4"/>
<protein>
    <submittedName>
        <fullName evidence="1">Uncharacterized protein</fullName>
    </submittedName>
</protein>
<gene>
    <name evidence="1" type="ORF">A4X09_0g7182</name>
</gene>
<name>A0A8X7N2L4_9BASI</name>
<reference evidence="1" key="2">
    <citation type="journal article" date="2019" name="IMA Fungus">
        <title>Genome sequencing and comparison of five Tilletia species to identify candidate genes for the detection of regulated species infecting wheat.</title>
        <authorList>
            <person name="Nguyen H.D.T."/>
            <person name="Sultana T."/>
            <person name="Kesanakurti P."/>
            <person name="Hambleton S."/>
        </authorList>
    </citation>
    <scope>NUCLEOTIDE SEQUENCE</scope>
    <source>
        <strain evidence="1">DAOMC 236422</strain>
    </source>
</reference>
<keyword evidence="2" id="KW-1185">Reference proteome</keyword>